<evidence type="ECO:0000256" key="7">
    <source>
        <dbReference type="RuleBase" id="RU363122"/>
    </source>
</evidence>
<evidence type="ECO:0000256" key="3">
    <source>
        <dbReference type="ARBA" id="ARBA00022692"/>
    </source>
</evidence>
<evidence type="ECO:0000313" key="9">
    <source>
        <dbReference type="EMBL" id="OMO65072.1"/>
    </source>
</evidence>
<dbReference type="OrthoDB" id="242866at2759"/>
<evidence type="ECO:0000256" key="6">
    <source>
        <dbReference type="ARBA" id="ARBA00023329"/>
    </source>
</evidence>
<feature type="transmembrane region" description="Helical" evidence="7">
    <location>
        <begin position="211"/>
        <end position="231"/>
    </location>
</feature>
<evidence type="ECO:0000256" key="4">
    <source>
        <dbReference type="ARBA" id="ARBA00022989"/>
    </source>
</evidence>
<comment type="similarity">
    <text evidence="2 7">Belongs to the SCAMP family.</text>
</comment>
<name>A0A1R3H415_9ROSI</name>
<feature type="transmembrane region" description="Helical" evidence="7">
    <location>
        <begin position="137"/>
        <end position="156"/>
    </location>
</feature>
<keyword evidence="6 7" id="KW-0968">Cytoplasmic vesicle</keyword>
<comment type="function">
    <text evidence="1 7">Probably involved in membrane trafficking.</text>
</comment>
<keyword evidence="5 7" id="KW-0472">Membrane</keyword>
<dbReference type="PANTHER" id="PTHR10687">
    <property type="entry name" value="SECRETORY CARRIER-ASSOCIATED MEMBRANE PROTEIN SCAMP"/>
    <property type="match status" value="1"/>
</dbReference>
<sequence length="261" mass="29471">MAVGNQYHIDKNPFDEEEDVNPFSNHTTRYTHSISALPPEPASYNYDRKPAIDITLDKATEVKKKEEALARAGVFLDVKNWPPFFPIIHHDIANEIPDYLHRVQYTAFATFLGLILCLLWNFISVLLATISSGDVRIMFLALLYAITGVPGAYFLWKDSAVRFGWFFIFYMIHIGFCIFAIIAPPMLFHGLSFTGIMAAIYVTPFNGLVGIFYFVGCGLFVLETLTSIWVFQRVYRYFRGTGMAAEAKRSAARGSAMAAMN</sequence>
<evidence type="ECO:0000256" key="1">
    <source>
        <dbReference type="ARBA" id="ARBA00004003"/>
    </source>
</evidence>
<feature type="region of interest" description="Disordered" evidence="8">
    <location>
        <begin position="1"/>
        <end position="22"/>
    </location>
</feature>
<accession>A0A1R3H415</accession>
<dbReference type="PANTHER" id="PTHR10687:SF51">
    <property type="entry name" value="SECRETORY CARRIER-ASSOCIATED MEMBRANE PROTEIN"/>
    <property type="match status" value="1"/>
</dbReference>
<dbReference type="EMBL" id="AWUE01020860">
    <property type="protein sequence ID" value="OMO65072.1"/>
    <property type="molecule type" value="Genomic_DNA"/>
</dbReference>
<dbReference type="AlphaFoldDB" id="A0A1R3H415"/>
<keyword evidence="7" id="KW-0813">Transport</keyword>
<evidence type="ECO:0000313" key="10">
    <source>
        <dbReference type="Proteomes" id="UP000187203"/>
    </source>
</evidence>
<dbReference type="GO" id="GO:0055038">
    <property type="term" value="C:recycling endosome membrane"/>
    <property type="evidence" value="ECO:0007669"/>
    <property type="project" value="TreeGrafter"/>
</dbReference>
<reference evidence="10" key="1">
    <citation type="submission" date="2013-09" db="EMBL/GenBank/DDBJ databases">
        <title>Corchorus olitorius genome sequencing.</title>
        <authorList>
            <person name="Alam M."/>
            <person name="Haque M.S."/>
            <person name="Islam M.S."/>
            <person name="Emdad E.M."/>
            <person name="Islam M.M."/>
            <person name="Ahmed B."/>
            <person name="Halim A."/>
            <person name="Hossen Q.M.M."/>
            <person name="Hossain M.Z."/>
            <person name="Ahmed R."/>
            <person name="Khan M.M."/>
            <person name="Islam R."/>
            <person name="Rashid M.M."/>
            <person name="Khan S.A."/>
            <person name="Rahman M.S."/>
            <person name="Alam M."/>
            <person name="Yahiya A.S."/>
            <person name="Khan M.S."/>
            <person name="Azam M.S."/>
            <person name="Haque T."/>
            <person name="Lashkar M.Z.H."/>
            <person name="Akhand A.I."/>
            <person name="Morshed G."/>
            <person name="Roy S."/>
            <person name="Uddin K.S."/>
            <person name="Rabeya T."/>
            <person name="Hossain A.S."/>
            <person name="Chowdhury A."/>
            <person name="Snigdha A.R."/>
            <person name="Mortoza M.S."/>
            <person name="Matin S.A."/>
            <person name="Hoque S.M.E."/>
            <person name="Islam M.K."/>
            <person name="Roy D.K."/>
            <person name="Haider R."/>
            <person name="Moosa M.M."/>
            <person name="Elias S.M."/>
            <person name="Hasan A.M."/>
            <person name="Jahan S."/>
            <person name="Shafiuddin M."/>
            <person name="Mahmood N."/>
            <person name="Shommy N.S."/>
        </authorList>
    </citation>
    <scope>NUCLEOTIDE SEQUENCE [LARGE SCALE GENOMIC DNA]</scope>
    <source>
        <strain evidence="10">cv. O-4</strain>
    </source>
</reference>
<dbReference type="GO" id="GO:0005886">
    <property type="term" value="C:plasma membrane"/>
    <property type="evidence" value="ECO:0007669"/>
    <property type="project" value="UniProtKB-SubCell"/>
</dbReference>
<dbReference type="GO" id="GO:0015031">
    <property type="term" value="P:protein transport"/>
    <property type="evidence" value="ECO:0007669"/>
    <property type="project" value="InterPro"/>
</dbReference>
<keyword evidence="4 7" id="KW-1133">Transmembrane helix</keyword>
<evidence type="ECO:0000256" key="2">
    <source>
        <dbReference type="ARBA" id="ARBA00010482"/>
    </source>
</evidence>
<protein>
    <recommendedName>
        <fullName evidence="7">Secretory carrier-associated membrane protein</fullName>
        <shortName evidence="7">Secretory carrier membrane protein</shortName>
    </recommendedName>
</protein>
<organism evidence="9 10">
    <name type="scientific">Corchorus olitorius</name>
    <dbReference type="NCBI Taxonomy" id="93759"/>
    <lineage>
        <taxon>Eukaryota</taxon>
        <taxon>Viridiplantae</taxon>
        <taxon>Streptophyta</taxon>
        <taxon>Embryophyta</taxon>
        <taxon>Tracheophyta</taxon>
        <taxon>Spermatophyta</taxon>
        <taxon>Magnoliopsida</taxon>
        <taxon>eudicotyledons</taxon>
        <taxon>Gunneridae</taxon>
        <taxon>Pentapetalae</taxon>
        <taxon>rosids</taxon>
        <taxon>malvids</taxon>
        <taxon>Malvales</taxon>
        <taxon>Malvaceae</taxon>
        <taxon>Grewioideae</taxon>
        <taxon>Apeibeae</taxon>
        <taxon>Corchorus</taxon>
    </lineage>
</organism>
<feature type="transmembrane region" description="Helical" evidence="7">
    <location>
        <begin position="107"/>
        <end position="130"/>
    </location>
</feature>
<dbReference type="GO" id="GO:0032588">
    <property type="term" value="C:trans-Golgi network membrane"/>
    <property type="evidence" value="ECO:0007669"/>
    <property type="project" value="TreeGrafter"/>
</dbReference>
<keyword evidence="7" id="KW-1003">Cell membrane</keyword>
<gene>
    <name evidence="9" type="ORF">COLO4_31548</name>
</gene>
<dbReference type="Proteomes" id="UP000187203">
    <property type="component" value="Unassembled WGS sequence"/>
</dbReference>
<keyword evidence="10" id="KW-1185">Reference proteome</keyword>
<comment type="caution">
    <text evidence="9">The sequence shown here is derived from an EMBL/GenBank/DDBJ whole genome shotgun (WGS) entry which is preliminary data.</text>
</comment>
<comment type="subcellular location">
    <subcellularLocation>
        <location evidence="7">Cell membrane</location>
        <topology evidence="7">Multi-pass membrane protein</topology>
    </subcellularLocation>
    <subcellularLocation>
        <location evidence="7">Cytoplasmic vesicle</location>
        <location evidence="7">Secretory vesicle membrane</location>
        <topology evidence="7">Multi-pass membrane protein</topology>
    </subcellularLocation>
</comment>
<evidence type="ECO:0000256" key="8">
    <source>
        <dbReference type="SAM" id="MobiDB-lite"/>
    </source>
</evidence>
<dbReference type="GO" id="GO:0030658">
    <property type="term" value="C:transport vesicle membrane"/>
    <property type="evidence" value="ECO:0007669"/>
    <property type="project" value="UniProtKB-SubCell"/>
</dbReference>
<feature type="transmembrane region" description="Helical" evidence="7">
    <location>
        <begin position="162"/>
        <end position="182"/>
    </location>
</feature>
<evidence type="ECO:0000256" key="5">
    <source>
        <dbReference type="ARBA" id="ARBA00023136"/>
    </source>
</evidence>
<keyword evidence="3 7" id="KW-0812">Transmembrane</keyword>
<dbReference type="Pfam" id="PF04144">
    <property type="entry name" value="SCAMP"/>
    <property type="match status" value="1"/>
</dbReference>
<dbReference type="InterPro" id="IPR007273">
    <property type="entry name" value="SCAMP"/>
</dbReference>
<proteinExistence type="inferred from homology"/>